<accession>A0AAV7PYW8</accession>
<dbReference type="InterPro" id="IPR036084">
    <property type="entry name" value="Ser_inhib-like_sf"/>
</dbReference>
<keyword evidence="1" id="KW-0646">Protease inhibitor</keyword>
<evidence type="ECO:0000256" key="3">
    <source>
        <dbReference type="SAM" id="SignalP"/>
    </source>
</evidence>
<feature type="signal peptide" evidence="3">
    <location>
        <begin position="1"/>
        <end position="24"/>
    </location>
</feature>
<dbReference type="AlphaFoldDB" id="A0AAV7PYW8"/>
<sequence length="269" mass="29220">MVKPTYYLLGLAAVLIAMLGTIKCDDDDGNDDIEKCDENMEFSPCGRSCQRTCQNISNMGPTKSCTEECQPGCSCVFGYVLQNGKCIPEKNCPCTENAEYKECGGVCRFTCEDVANMGAPKICPMICTGGCACKDGYALQSGKCIPQKECPCKENAQYNDCGTCRRTCEDVANNVTEKPCTKDCKDGCFCNKGYVLNSTECVLEKECPCNNHAHYETCGTACPITCDNHLNPPKSCIEPCVLGCFCDKGYVKSGNTCVRPEQCPRTISS</sequence>
<dbReference type="EMBL" id="JANPWB010000011">
    <property type="protein sequence ID" value="KAJ1132145.1"/>
    <property type="molecule type" value="Genomic_DNA"/>
</dbReference>
<reference evidence="5" key="1">
    <citation type="journal article" date="2022" name="bioRxiv">
        <title>Sequencing and chromosome-scale assembly of the giantPleurodeles waltlgenome.</title>
        <authorList>
            <person name="Brown T."/>
            <person name="Elewa A."/>
            <person name="Iarovenko S."/>
            <person name="Subramanian E."/>
            <person name="Araus A.J."/>
            <person name="Petzold A."/>
            <person name="Susuki M."/>
            <person name="Suzuki K.-i.T."/>
            <person name="Hayashi T."/>
            <person name="Toyoda A."/>
            <person name="Oliveira C."/>
            <person name="Osipova E."/>
            <person name="Leigh N.D."/>
            <person name="Simon A."/>
            <person name="Yun M.H."/>
        </authorList>
    </citation>
    <scope>NUCLEOTIDE SEQUENCE</scope>
    <source>
        <strain evidence="5">20211129_DDA</strain>
        <tissue evidence="5">Liver</tissue>
    </source>
</reference>
<name>A0AAV7PYW8_PLEWA</name>
<keyword evidence="3" id="KW-0732">Signal</keyword>
<dbReference type="PANTHER" id="PTHR23259:SF70">
    <property type="entry name" value="ACCESSORY GLAND PROTEIN ACP62F-RELATED"/>
    <property type="match status" value="1"/>
</dbReference>
<evidence type="ECO:0000256" key="2">
    <source>
        <dbReference type="ARBA" id="ARBA00023157"/>
    </source>
</evidence>
<dbReference type="GO" id="GO:0030414">
    <property type="term" value="F:peptidase inhibitor activity"/>
    <property type="evidence" value="ECO:0007669"/>
    <property type="project" value="UniProtKB-KW"/>
</dbReference>
<dbReference type="SUPFAM" id="SSF57567">
    <property type="entry name" value="Serine protease inhibitors"/>
    <property type="match status" value="4"/>
</dbReference>
<dbReference type="InterPro" id="IPR002919">
    <property type="entry name" value="TIL_dom"/>
</dbReference>
<dbReference type="Proteomes" id="UP001066276">
    <property type="component" value="Chromosome 7"/>
</dbReference>
<dbReference type="PANTHER" id="PTHR23259">
    <property type="entry name" value="RIDDLE"/>
    <property type="match status" value="1"/>
</dbReference>
<keyword evidence="6" id="KW-1185">Reference proteome</keyword>
<protein>
    <recommendedName>
        <fullName evidence="4">TIL domain-containing protein</fullName>
    </recommendedName>
</protein>
<dbReference type="InterPro" id="IPR051368">
    <property type="entry name" value="SerProtInhib-TIL_Domain"/>
</dbReference>
<gene>
    <name evidence="5" type="ORF">NDU88_010472</name>
</gene>
<dbReference type="Pfam" id="PF01826">
    <property type="entry name" value="TIL"/>
    <property type="match status" value="4"/>
</dbReference>
<feature type="domain" description="TIL" evidence="4">
    <location>
        <begin position="36"/>
        <end position="92"/>
    </location>
</feature>
<organism evidence="5 6">
    <name type="scientific">Pleurodeles waltl</name>
    <name type="common">Iberian ribbed newt</name>
    <dbReference type="NCBI Taxonomy" id="8319"/>
    <lineage>
        <taxon>Eukaryota</taxon>
        <taxon>Metazoa</taxon>
        <taxon>Chordata</taxon>
        <taxon>Craniata</taxon>
        <taxon>Vertebrata</taxon>
        <taxon>Euteleostomi</taxon>
        <taxon>Amphibia</taxon>
        <taxon>Batrachia</taxon>
        <taxon>Caudata</taxon>
        <taxon>Salamandroidea</taxon>
        <taxon>Salamandridae</taxon>
        <taxon>Pleurodelinae</taxon>
        <taxon>Pleurodeles</taxon>
    </lineage>
</organism>
<dbReference type="FunFam" id="2.10.25.10:FF:000055">
    <property type="entry name" value="alpha-tectorin isoform X1"/>
    <property type="match status" value="2"/>
</dbReference>
<dbReference type="CDD" id="cd19941">
    <property type="entry name" value="TIL"/>
    <property type="match status" value="4"/>
</dbReference>
<evidence type="ECO:0000259" key="4">
    <source>
        <dbReference type="Pfam" id="PF01826"/>
    </source>
</evidence>
<feature type="domain" description="TIL" evidence="4">
    <location>
        <begin position="152"/>
        <end position="207"/>
    </location>
</feature>
<evidence type="ECO:0000313" key="5">
    <source>
        <dbReference type="EMBL" id="KAJ1132145.1"/>
    </source>
</evidence>
<keyword evidence="2" id="KW-1015">Disulfide bond</keyword>
<proteinExistence type="predicted"/>
<evidence type="ECO:0000313" key="6">
    <source>
        <dbReference type="Proteomes" id="UP001066276"/>
    </source>
</evidence>
<comment type="caution">
    <text evidence="5">The sequence shown here is derived from an EMBL/GenBank/DDBJ whole genome shotgun (WGS) entry which is preliminary data.</text>
</comment>
<feature type="domain" description="TIL" evidence="4">
    <location>
        <begin position="94"/>
        <end position="150"/>
    </location>
</feature>
<feature type="domain" description="TIL" evidence="4">
    <location>
        <begin position="209"/>
        <end position="263"/>
    </location>
</feature>
<feature type="chain" id="PRO_5043675602" description="TIL domain-containing protein" evidence="3">
    <location>
        <begin position="25"/>
        <end position="269"/>
    </location>
</feature>
<evidence type="ECO:0000256" key="1">
    <source>
        <dbReference type="ARBA" id="ARBA00022690"/>
    </source>
</evidence>
<dbReference type="Gene3D" id="2.10.25.10">
    <property type="entry name" value="Laminin"/>
    <property type="match status" value="4"/>
</dbReference>